<dbReference type="CDD" id="cd06529">
    <property type="entry name" value="S24_LexA-like"/>
    <property type="match status" value="1"/>
</dbReference>
<dbReference type="Pfam" id="PF00717">
    <property type="entry name" value="Peptidase_S24"/>
    <property type="match status" value="1"/>
</dbReference>
<sequence length="221" mass="24494">MFVIDGGLRFSQCPLVLTHDQILAELRAQVGARKFTQKAFADYLKIAPARIVEILKGTRRIQPHEMDRVAAWLNIADNDRIPPAPEGAMPVRTVPLLGDVPGGPWREAVQNSSSVVQVAIPGARPHAYALRVVGDSMDKIVNDGATIIIDPDDRDLFDKWLYVVRNGDSEVTFKQYRESPARLVPCSRNPDHKVIPITDRSYEIIGRVVLITVAPDQAALD</sequence>
<dbReference type="InterPro" id="IPR039418">
    <property type="entry name" value="LexA-like"/>
</dbReference>
<dbReference type="Proteomes" id="UP001198830">
    <property type="component" value="Unassembled WGS sequence"/>
</dbReference>
<keyword evidence="1" id="KW-0805">Transcription regulation</keyword>
<evidence type="ECO:0000256" key="2">
    <source>
        <dbReference type="ARBA" id="ARBA00023125"/>
    </source>
</evidence>
<keyword evidence="2" id="KW-0238">DNA-binding</keyword>
<dbReference type="RefSeq" id="WP_228227996.1">
    <property type="nucleotide sequence ID" value="NZ_JAJGNP010000021.1"/>
</dbReference>
<dbReference type="SUPFAM" id="SSF47413">
    <property type="entry name" value="lambda repressor-like DNA-binding domains"/>
    <property type="match status" value="1"/>
</dbReference>
<keyword evidence="3" id="KW-0804">Transcription</keyword>
<protein>
    <submittedName>
        <fullName evidence="5">LexA family transcriptional regulator</fullName>
    </submittedName>
</protein>
<gene>
    <name evidence="5" type="ORF">LL253_17675</name>
</gene>
<dbReference type="SUPFAM" id="SSF51306">
    <property type="entry name" value="LexA/Signal peptidase"/>
    <property type="match status" value="1"/>
</dbReference>
<organism evidence="5 6">
    <name type="scientific">Sphingobium soli</name>
    <dbReference type="NCBI Taxonomy" id="1591116"/>
    <lineage>
        <taxon>Bacteria</taxon>
        <taxon>Pseudomonadati</taxon>
        <taxon>Pseudomonadota</taxon>
        <taxon>Alphaproteobacteria</taxon>
        <taxon>Sphingomonadales</taxon>
        <taxon>Sphingomonadaceae</taxon>
        <taxon>Sphingobium</taxon>
    </lineage>
</organism>
<reference evidence="5 6" key="1">
    <citation type="submission" date="2021-10" db="EMBL/GenBank/DDBJ databases">
        <title>The diversity and Nitrogen Metabolism of Culturable Nitrate-Utilizing Bacteria Within the Oxygen Minimum Zone of the Changjiang (Yangtze River)Estuary.</title>
        <authorList>
            <person name="Zhang D."/>
            <person name="Zheng J."/>
            <person name="Liu S."/>
            <person name="He W."/>
        </authorList>
    </citation>
    <scope>NUCLEOTIDE SEQUENCE [LARGE SCALE GENOMIC DNA]</scope>
    <source>
        <strain evidence="5 6">FXH275-2</strain>
    </source>
</reference>
<accession>A0ABS8H7I1</accession>
<evidence type="ECO:0000313" key="5">
    <source>
        <dbReference type="EMBL" id="MCC4234505.1"/>
    </source>
</evidence>
<feature type="domain" description="Peptidase S24/S26A/S26B/S26C" evidence="4">
    <location>
        <begin position="95"/>
        <end position="209"/>
    </location>
</feature>
<dbReference type="InterPro" id="IPR036286">
    <property type="entry name" value="LexA/Signal_pep-like_sf"/>
</dbReference>
<dbReference type="PANTHER" id="PTHR40661">
    <property type="match status" value="1"/>
</dbReference>
<dbReference type="EMBL" id="JAJGNP010000021">
    <property type="protein sequence ID" value="MCC4234505.1"/>
    <property type="molecule type" value="Genomic_DNA"/>
</dbReference>
<comment type="caution">
    <text evidence="5">The sequence shown here is derived from an EMBL/GenBank/DDBJ whole genome shotgun (WGS) entry which is preliminary data.</text>
</comment>
<dbReference type="InterPro" id="IPR015927">
    <property type="entry name" value="Peptidase_S24_S26A/B/C"/>
</dbReference>
<proteinExistence type="predicted"/>
<evidence type="ECO:0000256" key="3">
    <source>
        <dbReference type="ARBA" id="ARBA00023163"/>
    </source>
</evidence>
<evidence type="ECO:0000256" key="1">
    <source>
        <dbReference type="ARBA" id="ARBA00023015"/>
    </source>
</evidence>
<dbReference type="PANTHER" id="PTHR40661:SF3">
    <property type="entry name" value="FELS-1 PROPHAGE TRANSCRIPTIONAL REGULATOR"/>
    <property type="match status" value="1"/>
</dbReference>
<name>A0ABS8H7I1_9SPHN</name>
<dbReference type="InterPro" id="IPR010982">
    <property type="entry name" value="Lambda_DNA-bd_dom_sf"/>
</dbReference>
<keyword evidence="6" id="KW-1185">Reference proteome</keyword>
<dbReference type="Gene3D" id="2.10.109.10">
    <property type="entry name" value="Umud Fragment, subunit A"/>
    <property type="match status" value="1"/>
</dbReference>
<evidence type="ECO:0000259" key="4">
    <source>
        <dbReference type="Pfam" id="PF00717"/>
    </source>
</evidence>
<evidence type="ECO:0000313" key="6">
    <source>
        <dbReference type="Proteomes" id="UP001198830"/>
    </source>
</evidence>